<keyword evidence="2" id="KW-1185">Reference proteome</keyword>
<protein>
    <submittedName>
        <fullName evidence="1">Uncharacterized protein</fullName>
    </submittedName>
</protein>
<accession>A0A4S5BF50</accession>
<evidence type="ECO:0000313" key="2">
    <source>
        <dbReference type="Proteomes" id="UP000306236"/>
    </source>
</evidence>
<name>A0A4S5BF50_9BURK</name>
<gene>
    <name evidence="1" type="ORF">E8K88_16335</name>
</gene>
<dbReference type="EMBL" id="SSWX01000030">
    <property type="protein sequence ID" value="THJ30934.1"/>
    <property type="molecule type" value="Genomic_DNA"/>
</dbReference>
<organism evidence="1 2">
    <name type="scientific">Lampropedia aestuarii</name>
    <dbReference type="NCBI Taxonomy" id="2562762"/>
    <lineage>
        <taxon>Bacteria</taxon>
        <taxon>Pseudomonadati</taxon>
        <taxon>Pseudomonadota</taxon>
        <taxon>Betaproteobacteria</taxon>
        <taxon>Burkholderiales</taxon>
        <taxon>Comamonadaceae</taxon>
        <taxon>Lampropedia</taxon>
    </lineage>
</organism>
<dbReference type="Proteomes" id="UP000306236">
    <property type="component" value="Unassembled WGS sequence"/>
</dbReference>
<dbReference type="AlphaFoldDB" id="A0A4S5BF50"/>
<dbReference type="OrthoDB" id="6992011at2"/>
<comment type="caution">
    <text evidence="1">The sequence shown here is derived from an EMBL/GenBank/DDBJ whole genome shotgun (WGS) entry which is preliminary data.</text>
</comment>
<dbReference type="RefSeq" id="WP_136407746.1">
    <property type="nucleotide sequence ID" value="NZ_SSWX01000030.1"/>
</dbReference>
<evidence type="ECO:0000313" key="1">
    <source>
        <dbReference type="EMBL" id="THJ30934.1"/>
    </source>
</evidence>
<sequence>MFRVKPGSRIDSVALVGMEASNATIRIYQDGVLQVTRTVSLTKRVVRNWFDYFFNDFTYQTDTIFSDLPMYSNAEVEVELGYGDVAPSIKALVVCRKVNLGKTIVDPSVSGANYSRIVRDDEYGNVARIVERRFVPTTKQKLHVEDSRDADQIRETLISIRSRPALFSGLDDQTSNPWFSSFLIYGLLKDWTLTAPSINYGSLSIDLEEL</sequence>
<reference evidence="1 2" key="1">
    <citation type="submission" date="2019-04" db="EMBL/GenBank/DDBJ databases">
        <title>Lampropedia sp YIM MLB12 draf genome.</title>
        <authorList>
            <person name="Wang Y.-X."/>
        </authorList>
    </citation>
    <scope>NUCLEOTIDE SEQUENCE [LARGE SCALE GENOMIC DNA]</scope>
    <source>
        <strain evidence="1 2">YIM MLB12</strain>
    </source>
</reference>
<proteinExistence type="predicted"/>